<sequence length="245" mass="27244">MQTKIIPSLDLIDGEVVRLFKGDYFQKKIYKQDAKNLLKAYEKAGAKELHLVDLSGAKDPRKRQLALIEKLSHCVKVDLQVGGGIRSKEEVKALLGSGVKRVVIGSLAIKNPKLCLEILKEFGNESIVLALDVVLKEDYKIAINAWQEESDKKLMEVLEFYADRKLKHILCTDISKDGTMQGPNTRLYHLIHDIFPNLSIQASGGVSCLDDLKRLKGICSGVIVGKALLEGVFSVEEAIKCLQKE</sequence>
<name>A0A1W6BUQ8_9BACT</name>
<evidence type="ECO:0000256" key="10">
    <source>
        <dbReference type="RuleBase" id="RU003657"/>
    </source>
</evidence>
<dbReference type="eggNOG" id="COG0106">
    <property type="taxonomic scope" value="Bacteria"/>
</dbReference>
<evidence type="ECO:0000256" key="3">
    <source>
        <dbReference type="ARBA" id="ARBA00005133"/>
    </source>
</evidence>
<feature type="active site" description="Proton acceptor" evidence="9">
    <location>
        <position position="10"/>
    </location>
</feature>
<dbReference type="EC" id="5.3.1.16" evidence="9 11"/>
<comment type="similarity">
    <text evidence="4 9 10">Belongs to the HisA/HisF family.</text>
</comment>
<dbReference type="CDD" id="cd04732">
    <property type="entry name" value="HisA"/>
    <property type="match status" value="1"/>
</dbReference>
<dbReference type="RefSeq" id="WP_027305102.1">
    <property type="nucleotide sequence ID" value="NZ_CP020867.1"/>
</dbReference>
<dbReference type="OrthoDB" id="9807749at2"/>
<dbReference type="FunFam" id="3.20.20.70:FF:000009">
    <property type="entry name" value="1-(5-phosphoribosyl)-5-[(5-phosphoribosylamino)methylideneamino] imidazole-4-carboxamide isomerase"/>
    <property type="match status" value="1"/>
</dbReference>
<evidence type="ECO:0000256" key="1">
    <source>
        <dbReference type="ARBA" id="ARBA00000901"/>
    </source>
</evidence>
<dbReference type="InterPro" id="IPR013785">
    <property type="entry name" value="Aldolase_TIM"/>
</dbReference>
<keyword evidence="7 9" id="KW-0368">Histidine biosynthesis</keyword>
<evidence type="ECO:0000313" key="12">
    <source>
        <dbReference type="EMBL" id="ARJ55833.1"/>
    </source>
</evidence>
<dbReference type="Gene3D" id="3.20.20.70">
    <property type="entry name" value="Aldolase class I"/>
    <property type="match status" value="1"/>
</dbReference>
<dbReference type="EMBL" id="CP020867">
    <property type="protein sequence ID" value="ARJ55833.1"/>
    <property type="molecule type" value="Genomic_DNA"/>
</dbReference>
<dbReference type="Proteomes" id="UP000192902">
    <property type="component" value="Chromosome"/>
</dbReference>
<dbReference type="GO" id="GO:0000105">
    <property type="term" value="P:L-histidine biosynthetic process"/>
    <property type="evidence" value="ECO:0007669"/>
    <property type="project" value="UniProtKB-UniRule"/>
</dbReference>
<evidence type="ECO:0000256" key="8">
    <source>
        <dbReference type="ARBA" id="ARBA00023235"/>
    </source>
</evidence>
<dbReference type="InterPro" id="IPR023016">
    <property type="entry name" value="HisA/PriA"/>
</dbReference>
<feature type="active site" description="Proton donor" evidence="9">
    <location>
        <position position="132"/>
    </location>
</feature>
<dbReference type="UniPathway" id="UPA00031">
    <property type="reaction ID" value="UER00009"/>
</dbReference>
<dbReference type="PANTHER" id="PTHR43090:SF2">
    <property type="entry name" value="1-(5-PHOSPHORIBOSYL)-5-[(5-PHOSPHORIBOSYLAMINO)METHYLIDENEAMINO] IMIDAZOLE-4-CARBOXAMIDE ISOMERASE"/>
    <property type="match status" value="1"/>
</dbReference>
<gene>
    <name evidence="9 12" type="primary">hisA</name>
    <name evidence="12" type="ORF">CCUN_0175</name>
</gene>
<evidence type="ECO:0000256" key="2">
    <source>
        <dbReference type="ARBA" id="ARBA00004496"/>
    </source>
</evidence>
<comment type="catalytic activity">
    <reaction evidence="1 9 11">
        <text>1-(5-phospho-beta-D-ribosyl)-5-[(5-phospho-beta-D-ribosylamino)methylideneamino]imidazole-4-carboxamide = 5-[(5-phospho-1-deoxy-D-ribulos-1-ylimino)methylamino]-1-(5-phospho-beta-D-ribosyl)imidazole-4-carboxamide</text>
        <dbReference type="Rhea" id="RHEA:15469"/>
        <dbReference type="ChEBI" id="CHEBI:58435"/>
        <dbReference type="ChEBI" id="CHEBI:58525"/>
        <dbReference type="EC" id="5.3.1.16"/>
    </reaction>
</comment>
<dbReference type="PANTHER" id="PTHR43090">
    <property type="entry name" value="1-(5-PHOSPHORIBOSYL)-5-[(5-PHOSPHORIBOSYLAMINO)METHYLIDENEAMINO] IMIDAZOLE-4-CARBOXAMIDE ISOMERASE"/>
    <property type="match status" value="1"/>
</dbReference>
<dbReference type="GO" id="GO:0000162">
    <property type="term" value="P:L-tryptophan biosynthetic process"/>
    <property type="evidence" value="ECO:0007669"/>
    <property type="project" value="TreeGrafter"/>
</dbReference>
<comment type="subcellular location">
    <subcellularLocation>
        <location evidence="2 9 11">Cytoplasm</location>
    </subcellularLocation>
</comment>
<dbReference type="KEGG" id="ccun:CCUN_0175"/>
<evidence type="ECO:0000256" key="5">
    <source>
        <dbReference type="ARBA" id="ARBA00022490"/>
    </source>
</evidence>
<dbReference type="InterPro" id="IPR011060">
    <property type="entry name" value="RibuloseP-bd_barrel"/>
</dbReference>
<dbReference type="InterPro" id="IPR044524">
    <property type="entry name" value="Isoase_HisA-like"/>
</dbReference>
<keyword evidence="5 9" id="KW-0963">Cytoplasm</keyword>
<keyword evidence="8 9" id="KW-0413">Isomerase</keyword>
<dbReference type="SUPFAM" id="SSF51366">
    <property type="entry name" value="Ribulose-phoshate binding barrel"/>
    <property type="match status" value="1"/>
</dbReference>
<proteinExistence type="inferred from homology"/>
<protein>
    <recommendedName>
        <fullName evidence="9 11">1-(5-phosphoribosyl)-5-[(5-phosphoribosylamino)methylideneamino] imidazole-4-carboxamide isomerase</fullName>
        <ecNumber evidence="9 11">5.3.1.16</ecNumber>
    </recommendedName>
    <alternativeName>
        <fullName evidence="9">Phosphoribosylformimino-5-aminoimidazole carboxamide ribotide isomerase</fullName>
    </alternativeName>
</protein>
<dbReference type="GO" id="GO:0005737">
    <property type="term" value="C:cytoplasm"/>
    <property type="evidence" value="ECO:0007669"/>
    <property type="project" value="UniProtKB-SubCell"/>
</dbReference>
<accession>A0A1W6BUQ8</accession>
<evidence type="ECO:0000256" key="11">
    <source>
        <dbReference type="RuleBase" id="RU003658"/>
    </source>
</evidence>
<dbReference type="NCBIfam" id="TIGR00007">
    <property type="entry name" value="1-(5-phosphoribosyl)-5-[(5-phosphoribosylamino)methylideneamino]imidazole-4-carboxamide isomerase"/>
    <property type="match status" value="1"/>
</dbReference>
<evidence type="ECO:0000256" key="9">
    <source>
        <dbReference type="HAMAP-Rule" id="MF_01014"/>
    </source>
</evidence>
<dbReference type="InterPro" id="IPR006063">
    <property type="entry name" value="HisA_bact_arch"/>
</dbReference>
<dbReference type="HAMAP" id="MF_01014">
    <property type="entry name" value="HisA"/>
    <property type="match status" value="1"/>
</dbReference>
<dbReference type="Pfam" id="PF00977">
    <property type="entry name" value="His_biosynth"/>
    <property type="match status" value="1"/>
</dbReference>
<dbReference type="STRING" id="1121267.CCUN_0175"/>
<comment type="pathway">
    <text evidence="3 9 11">Amino-acid biosynthesis; L-histidine biosynthesis; L-histidine from 5-phospho-alpha-D-ribose 1-diphosphate: step 4/9.</text>
</comment>
<evidence type="ECO:0000256" key="4">
    <source>
        <dbReference type="ARBA" id="ARBA00009667"/>
    </source>
</evidence>
<evidence type="ECO:0000256" key="6">
    <source>
        <dbReference type="ARBA" id="ARBA00022605"/>
    </source>
</evidence>
<dbReference type="GO" id="GO:0003949">
    <property type="term" value="F:1-(5-phosphoribosyl)-5-[(5-phosphoribosylamino)methylideneamino]imidazole-4-carboxamide isomerase activity"/>
    <property type="evidence" value="ECO:0007669"/>
    <property type="project" value="UniProtKB-UniRule"/>
</dbReference>
<dbReference type="AlphaFoldDB" id="A0A1W6BUQ8"/>
<reference evidence="12 13" key="1">
    <citation type="submission" date="2017-04" db="EMBL/GenBank/DDBJ databases">
        <title>Complete genome sequence of the Campylobacter cuniculorum type strain LMG24588.</title>
        <authorList>
            <person name="Miller W.G."/>
            <person name="Yee E."/>
            <person name="Revez J."/>
            <person name="Bono J.L."/>
            <person name="Rossi M."/>
        </authorList>
    </citation>
    <scope>NUCLEOTIDE SEQUENCE [LARGE SCALE GENOMIC DNA]</scope>
    <source>
        <strain evidence="12 13">LMG 24588</strain>
    </source>
</reference>
<evidence type="ECO:0000313" key="13">
    <source>
        <dbReference type="Proteomes" id="UP000192902"/>
    </source>
</evidence>
<evidence type="ECO:0000256" key="7">
    <source>
        <dbReference type="ARBA" id="ARBA00023102"/>
    </source>
</evidence>
<keyword evidence="6 9" id="KW-0028">Amino-acid biosynthesis</keyword>
<organism evidence="12 13">
    <name type="scientific">Campylobacter cuniculorum DSM 23162 = LMG 24588</name>
    <dbReference type="NCBI Taxonomy" id="1121267"/>
    <lineage>
        <taxon>Bacteria</taxon>
        <taxon>Pseudomonadati</taxon>
        <taxon>Campylobacterota</taxon>
        <taxon>Epsilonproteobacteria</taxon>
        <taxon>Campylobacterales</taxon>
        <taxon>Campylobacteraceae</taxon>
        <taxon>Campylobacter</taxon>
    </lineage>
</organism>
<dbReference type="InterPro" id="IPR006062">
    <property type="entry name" value="His_biosynth"/>
</dbReference>